<dbReference type="OrthoDB" id="1956472at2"/>
<dbReference type="eggNOG" id="ENOG50331KR">
    <property type="taxonomic scope" value="Bacteria"/>
</dbReference>
<organism evidence="1 2">
    <name type="scientific">Clostridium baratii str. Sullivan</name>
    <dbReference type="NCBI Taxonomy" id="1415775"/>
    <lineage>
        <taxon>Bacteria</taxon>
        <taxon>Bacillati</taxon>
        <taxon>Bacillota</taxon>
        <taxon>Clostridia</taxon>
        <taxon>Eubacteriales</taxon>
        <taxon>Clostridiaceae</taxon>
        <taxon>Clostridium</taxon>
    </lineage>
</organism>
<reference evidence="1 2" key="1">
    <citation type="journal article" date="2015" name="Infect. Genet. Evol.">
        <title>Genomic sequences of six botulinum neurotoxin-producing strains representing three clostridial species illustrate the mobility and diversity of botulinum neurotoxin genes.</title>
        <authorList>
            <person name="Smith T.J."/>
            <person name="Hill K.K."/>
            <person name="Xie G."/>
            <person name="Foley B.T."/>
            <person name="Williamson C.H."/>
            <person name="Foster J.T."/>
            <person name="Johnson S.L."/>
            <person name="Chertkov O."/>
            <person name="Teshima H."/>
            <person name="Gibbons H.S."/>
            <person name="Johnsky L.A."/>
            <person name="Karavis M.A."/>
            <person name="Smith L.A."/>
        </authorList>
    </citation>
    <scope>NUCLEOTIDE SEQUENCE [LARGE SCALE GENOMIC DNA]</scope>
    <source>
        <strain evidence="1 2">Sullivan</strain>
    </source>
</reference>
<protein>
    <recommendedName>
        <fullName evidence="3">Replication terminator protein</fullName>
    </recommendedName>
</protein>
<keyword evidence="2" id="KW-1185">Reference proteome</keyword>
<proteinExistence type="predicted"/>
<dbReference type="RefSeq" id="WP_039315741.1">
    <property type="nucleotide sequence ID" value="NZ_CP006905.1"/>
</dbReference>
<name>A0A0A7G1S9_9CLOT</name>
<accession>A0A0A7G1S9</accession>
<dbReference type="Proteomes" id="UP000030635">
    <property type="component" value="Chromosome"/>
</dbReference>
<gene>
    <name evidence="1" type="ORF">U729_2590</name>
</gene>
<dbReference type="KEGG" id="cbv:U729_2590"/>
<dbReference type="EMBL" id="CP006905">
    <property type="protein sequence ID" value="AIY84975.1"/>
    <property type="molecule type" value="Genomic_DNA"/>
</dbReference>
<evidence type="ECO:0008006" key="3">
    <source>
        <dbReference type="Google" id="ProtNLM"/>
    </source>
</evidence>
<dbReference type="AlphaFoldDB" id="A0A0A7G1S9"/>
<evidence type="ECO:0000313" key="1">
    <source>
        <dbReference type="EMBL" id="AIY84975.1"/>
    </source>
</evidence>
<dbReference type="HOGENOM" id="CLU_147183_1_1_9"/>
<sequence>MENMINLEKFAEGALAEKMNGALKEVLENIQDPNTDFKLKRKLTLEMTFVSGEDRELAEVSMIAKTKLAPNKPIATKIVIGTDGKGGVLASEYKKQVPGQSVMRVDEETGEVLTTGEENSINLEGIKLVK</sequence>
<evidence type="ECO:0000313" key="2">
    <source>
        <dbReference type="Proteomes" id="UP000030635"/>
    </source>
</evidence>